<accession>A0ACC2XEM4</accession>
<reference evidence="1" key="1">
    <citation type="submission" date="2023-04" db="EMBL/GenBank/DDBJ databases">
        <title>Draft Genome sequencing of Naganishia species isolated from polar environments using Oxford Nanopore Technology.</title>
        <authorList>
            <person name="Leo P."/>
            <person name="Venkateswaran K."/>
        </authorList>
    </citation>
    <scope>NUCLEOTIDE SEQUENCE</scope>
    <source>
        <strain evidence="1">DBVPG 5303</strain>
    </source>
</reference>
<evidence type="ECO:0000313" key="1">
    <source>
        <dbReference type="EMBL" id="KAJ9121172.1"/>
    </source>
</evidence>
<keyword evidence="2" id="KW-1185">Reference proteome</keyword>
<proteinExistence type="predicted"/>
<protein>
    <submittedName>
        <fullName evidence="1">Uncharacterized protein</fullName>
    </submittedName>
</protein>
<comment type="caution">
    <text evidence="1">The sequence shown here is derived from an EMBL/GenBank/DDBJ whole genome shotgun (WGS) entry which is preliminary data.</text>
</comment>
<organism evidence="1 2">
    <name type="scientific">Naganishia onofrii</name>
    <dbReference type="NCBI Taxonomy" id="1851511"/>
    <lineage>
        <taxon>Eukaryota</taxon>
        <taxon>Fungi</taxon>
        <taxon>Dikarya</taxon>
        <taxon>Basidiomycota</taxon>
        <taxon>Agaricomycotina</taxon>
        <taxon>Tremellomycetes</taxon>
        <taxon>Filobasidiales</taxon>
        <taxon>Filobasidiaceae</taxon>
        <taxon>Naganishia</taxon>
    </lineage>
</organism>
<evidence type="ECO:0000313" key="2">
    <source>
        <dbReference type="Proteomes" id="UP001234202"/>
    </source>
</evidence>
<gene>
    <name evidence="1" type="ORF">QFC24_004846</name>
</gene>
<sequence>MFDKKSRSVSSSRKISFSYVEILMEEIFDLLVPRNVTKKLDVRTNAAGENVIPDLTKKTINSASEFEALYQSAALTRKTASTKLNSNSSRSHAILTIYVETLDLQSQQTFMGKICLVDLAGSEDNNLTGNDPTRMRESAAINRSLTTLGSVVEALNSKASRIPYRDSKLTRILQDALGGSSIGMLICNLAPGDKFAKEALRTLKFATRTREIENRPVINTKGLILRIIQWSTVRQPVGGYLDTISTSNNPAQTVDLNQAITAEISKSGLAVTERELEIRIQNIVKSMMESNTGSNQEGQQPMQVIKETIPSLADYNEDERKARAKVLINLARTHHDNGELELSLDYYRKAKVYVPDNQKLARRIAEIELASMGQIPLPIRSGSTKLSHVVDDRRVKPASPLPAFTPNPVEIQQCSNTNVNISASGTTCSTQSSEKQPKMKRSKALSRPLADITKNLNLASLLSEPAPESKDRDRPIKAQGDNALRHSKGVYSTGSTASEGYPRKLNVYRDPVSKATVIATLPFDKNPRRLAAARAGARNHQLACDDSGVTEIDMLDSDEYVPQEDLSRSIKRRRL</sequence>
<dbReference type="EMBL" id="JASBWV010000018">
    <property type="protein sequence ID" value="KAJ9121172.1"/>
    <property type="molecule type" value="Genomic_DNA"/>
</dbReference>
<dbReference type="Proteomes" id="UP001234202">
    <property type="component" value="Unassembled WGS sequence"/>
</dbReference>
<name>A0ACC2XEM4_9TREE</name>